<organism evidence="3 4">
    <name type="scientific">Rubripirellula lacrimiformis</name>
    <dbReference type="NCBI Taxonomy" id="1930273"/>
    <lineage>
        <taxon>Bacteria</taxon>
        <taxon>Pseudomonadati</taxon>
        <taxon>Planctomycetota</taxon>
        <taxon>Planctomycetia</taxon>
        <taxon>Pirellulales</taxon>
        <taxon>Pirellulaceae</taxon>
        <taxon>Rubripirellula</taxon>
    </lineage>
</organism>
<evidence type="ECO:0000313" key="3">
    <source>
        <dbReference type="EMBL" id="QDT05281.1"/>
    </source>
</evidence>
<feature type="transmembrane region" description="Helical" evidence="2">
    <location>
        <begin position="64"/>
        <end position="85"/>
    </location>
</feature>
<keyword evidence="2" id="KW-1133">Transmembrane helix</keyword>
<keyword evidence="2" id="KW-0812">Transmembrane</keyword>
<keyword evidence="2" id="KW-0472">Membrane</keyword>
<feature type="compositionally biased region" description="Basic and acidic residues" evidence="1">
    <location>
        <begin position="119"/>
        <end position="128"/>
    </location>
</feature>
<evidence type="ECO:0000313" key="4">
    <source>
        <dbReference type="Proteomes" id="UP000318538"/>
    </source>
</evidence>
<dbReference type="AlphaFoldDB" id="A0A517NDS5"/>
<dbReference type="EMBL" id="CP036525">
    <property type="protein sequence ID" value="QDT05281.1"/>
    <property type="molecule type" value="Genomic_DNA"/>
</dbReference>
<keyword evidence="4" id="KW-1185">Reference proteome</keyword>
<dbReference type="KEGG" id="rlc:K227x_36810"/>
<gene>
    <name evidence="3" type="ORF">K227x_36810</name>
</gene>
<sequence length="221" mass="23992" precursor="true">MSEDIPTWADSLRQIKPAEYSGDTGEVFYRAGFEAARIQIAQDATGSAVPSHGSPARFVHRQGWIAACVAALLAGPIGFGIGLGVRSPDLHRDLSTSAPANDQHDVASRQPHRIAPTKPTDRSKRRPADIVTNRPDRTFPVVSSRNDGRQALVAFHRRIPMDSDGRLHWDDRDSLSAFDVSPTLAESENAVDQPLQTPGAPRSLLTAGDLLLVTRSMETVQ</sequence>
<dbReference type="OrthoDB" id="9980945at2"/>
<evidence type="ECO:0000256" key="2">
    <source>
        <dbReference type="SAM" id="Phobius"/>
    </source>
</evidence>
<name>A0A517NDS5_9BACT</name>
<protein>
    <submittedName>
        <fullName evidence="3">Uncharacterized protein</fullName>
    </submittedName>
</protein>
<accession>A0A517NDS5</accession>
<dbReference type="RefSeq" id="WP_145171312.1">
    <property type="nucleotide sequence ID" value="NZ_CP036525.1"/>
</dbReference>
<feature type="region of interest" description="Disordered" evidence="1">
    <location>
        <begin position="94"/>
        <end position="143"/>
    </location>
</feature>
<reference evidence="3 4" key="1">
    <citation type="submission" date="2019-02" db="EMBL/GenBank/DDBJ databases">
        <title>Deep-cultivation of Planctomycetes and their phenomic and genomic characterization uncovers novel biology.</title>
        <authorList>
            <person name="Wiegand S."/>
            <person name="Jogler M."/>
            <person name="Boedeker C."/>
            <person name="Pinto D."/>
            <person name="Vollmers J."/>
            <person name="Rivas-Marin E."/>
            <person name="Kohn T."/>
            <person name="Peeters S.H."/>
            <person name="Heuer A."/>
            <person name="Rast P."/>
            <person name="Oberbeckmann S."/>
            <person name="Bunk B."/>
            <person name="Jeske O."/>
            <person name="Meyerdierks A."/>
            <person name="Storesund J.E."/>
            <person name="Kallscheuer N."/>
            <person name="Luecker S."/>
            <person name="Lage O.M."/>
            <person name="Pohl T."/>
            <person name="Merkel B.J."/>
            <person name="Hornburger P."/>
            <person name="Mueller R.-W."/>
            <person name="Bruemmer F."/>
            <person name="Labrenz M."/>
            <person name="Spormann A.M."/>
            <person name="Op den Camp H."/>
            <person name="Overmann J."/>
            <person name="Amann R."/>
            <person name="Jetten M.S.M."/>
            <person name="Mascher T."/>
            <person name="Medema M.H."/>
            <person name="Devos D.P."/>
            <person name="Kaster A.-K."/>
            <person name="Ovreas L."/>
            <person name="Rohde M."/>
            <person name="Galperin M.Y."/>
            <person name="Jogler C."/>
        </authorList>
    </citation>
    <scope>NUCLEOTIDE SEQUENCE [LARGE SCALE GENOMIC DNA]</scope>
    <source>
        <strain evidence="3 4">K22_7</strain>
    </source>
</reference>
<evidence type="ECO:0000256" key="1">
    <source>
        <dbReference type="SAM" id="MobiDB-lite"/>
    </source>
</evidence>
<dbReference type="Proteomes" id="UP000318538">
    <property type="component" value="Chromosome"/>
</dbReference>
<proteinExistence type="predicted"/>